<sequence>MVNVQAGSSTIQVPKVFRILIDVVKTNMKTEGLFRVEGRKTKEKAIVETLDKGDNMPDDVDAIEAASVIKKFLRNISGNLIPTDISQWFYEAGKVAPTKIDEALQLCVLLLPLRNLHLMVYLMEFFNEVTKQSGSNKMTSQNMAVVVAPNIFPEFKSNDLQVQLEMSNLTLTITKSLIEHQRDLPTVLAALTNKLETLNEEVTSKSFYKCWS</sequence>
<feature type="domain" description="Rho-GAP" evidence="2">
    <location>
        <begin position="1"/>
        <end position="185"/>
    </location>
</feature>
<dbReference type="Pfam" id="PF00620">
    <property type="entry name" value="RhoGAP"/>
    <property type="match status" value="1"/>
</dbReference>
<accession>A0A9P0DH02</accession>
<dbReference type="EMBL" id="OU892278">
    <property type="protein sequence ID" value="CAH1126504.1"/>
    <property type="molecule type" value="Genomic_DNA"/>
</dbReference>
<dbReference type="SUPFAM" id="SSF48350">
    <property type="entry name" value="GTPase activation domain, GAP"/>
    <property type="match status" value="1"/>
</dbReference>
<protein>
    <recommendedName>
        <fullName evidence="2">Rho-GAP domain-containing protein</fullName>
    </recommendedName>
</protein>
<keyword evidence="1" id="KW-0343">GTPase activation</keyword>
<dbReference type="InterPro" id="IPR008936">
    <property type="entry name" value="Rho_GTPase_activation_prot"/>
</dbReference>
<evidence type="ECO:0000313" key="3">
    <source>
        <dbReference type="EMBL" id="CAH1126504.1"/>
    </source>
</evidence>
<dbReference type="GO" id="GO:0005737">
    <property type="term" value="C:cytoplasm"/>
    <property type="evidence" value="ECO:0007669"/>
    <property type="project" value="TreeGrafter"/>
</dbReference>
<dbReference type="Gene3D" id="1.10.555.10">
    <property type="entry name" value="Rho GTPase activation protein"/>
    <property type="match status" value="1"/>
</dbReference>
<reference evidence="3" key="1">
    <citation type="submission" date="2022-01" db="EMBL/GenBank/DDBJ databases">
        <authorList>
            <person name="King R."/>
        </authorList>
    </citation>
    <scope>NUCLEOTIDE SEQUENCE</scope>
</reference>
<dbReference type="CDD" id="cd00159">
    <property type="entry name" value="RhoGAP"/>
    <property type="match status" value="1"/>
</dbReference>
<proteinExistence type="predicted"/>
<evidence type="ECO:0000313" key="4">
    <source>
        <dbReference type="Proteomes" id="UP001152799"/>
    </source>
</evidence>
<gene>
    <name evidence="3" type="ORF">CEUTPL_LOCUS5354</name>
</gene>
<dbReference type="OrthoDB" id="410651at2759"/>
<dbReference type="Proteomes" id="UP001152799">
    <property type="component" value="Chromosome 2"/>
</dbReference>
<dbReference type="AlphaFoldDB" id="A0A9P0DH02"/>
<evidence type="ECO:0000259" key="2">
    <source>
        <dbReference type="PROSITE" id="PS50238"/>
    </source>
</evidence>
<dbReference type="PANTHER" id="PTHR14963">
    <property type="entry name" value="RHO GTPASE ACTIVATING PROTEIN 18,19-RELATED"/>
    <property type="match status" value="1"/>
</dbReference>
<dbReference type="GO" id="GO:0007165">
    <property type="term" value="P:signal transduction"/>
    <property type="evidence" value="ECO:0007669"/>
    <property type="project" value="InterPro"/>
</dbReference>
<dbReference type="GO" id="GO:0051056">
    <property type="term" value="P:regulation of small GTPase mediated signal transduction"/>
    <property type="evidence" value="ECO:0007669"/>
    <property type="project" value="TreeGrafter"/>
</dbReference>
<name>A0A9P0DH02_9CUCU</name>
<organism evidence="3 4">
    <name type="scientific">Ceutorhynchus assimilis</name>
    <name type="common">cabbage seed weevil</name>
    <dbReference type="NCBI Taxonomy" id="467358"/>
    <lineage>
        <taxon>Eukaryota</taxon>
        <taxon>Metazoa</taxon>
        <taxon>Ecdysozoa</taxon>
        <taxon>Arthropoda</taxon>
        <taxon>Hexapoda</taxon>
        <taxon>Insecta</taxon>
        <taxon>Pterygota</taxon>
        <taxon>Neoptera</taxon>
        <taxon>Endopterygota</taxon>
        <taxon>Coleoptera</taxon>
        <taxon>Polyphaga</taxon>
        <taxon>Cucujiformia</taxon>
        <taxon>Curculionidae</taxon>
        <taxon>Ceutorhynchinae</taxon>
        <taxon>Ceutorhynchus</taxon>
    </lineage>
</organism>
<dbReference type="SMART" id="SM00324">
    <property type="entry name" value="RhoGAP"/>
    <property type="match status" value="1"/>
</dbReference>
<dbReference type="GO" id="GO:0005096">
    <property type="term" value="F:GTPase activator activity"/>
    <property type="evidence" value="ECO:0007669"/>
    <property type="project" value="UniProtKB-KW"/>
</dbReference>
<evidence type="ECO:0000256" key="1">
    <source>
        <dbReference type="ARBA" id="ARBA00022468"/>
    </source>
</evidence>
<dbReference type="PANTHER" id="PTHR14963:SF7">
    <property type="entry name" value="RHO GTPASE-ACTIVATING PROTEIN 19"/>
    <property type="match status" value="1"/>
</dbReference>
<keyword evidence="4" id="KW-1185">Reference proteome</keyword>
<dbReference type="PROSITE" id="PS50238">
    <property type="entry name" value="RHOGAP"/>
    <property type="match status" value="1"/>
</dbReference>
<dbReference type="InterPro" id="IPR000198">
    <property type="entry name" value="RhoGAP_dom"/>
</dbReference>